<organism evidence="1 2">
    <name type="scientific">Phlebia brevispora</name>
    <dbReference type="NCBI Taxonomy" id="194682"/>
    <lineage>
        <taxon>Eukaryota</taxon>
        <taxon>Fungi</taxon>
        <taxon>Dikarya</taxon>
        <taxon>Basidiomycota</taxon>
        <taxon>Agaricomycotina</taxon>
        <taxon>Agaricomycetes</taxon>
        <taxon>Polyporales</taxon>
        <taxon>Meruliaceae</taxon>
        <taxon>Phlebia</taxon>
    </lineage>
</organism>
<gene>
    <name evidence="1" type="ORF">NM688_g5356</name>
</gene>
<evidence type="ECO:0000313" key="1">
    <source>
        <dbReference type="EMBL" id="KAJ3547931.1"/>
    </source>
</evidence>
<accession>A0ACC1SWV7</accession>
<evidence type="ECO:0000313" key="2">
    <source>
        <dbReference type="Proteomes" id="UP001148662"/>
    </source>
</evidence>
<keyword evidence="2" id="KW-1185">Reference proteome</keyword>
<dbReference type="EMBL" id="JANHOG010000977">
    <property type="protein sequence ID" value="KAJ3547931.1"/>
    <property type="molecule type" value="Genomic_DNA"/>
</dbReference>
<dbReference type="Proteomes" id="UP001148662">
    <property type="component" value="Unassembled WGS sequence"/>
</dbReference>
<proteinExistence type="predicted"/>
<protein>
    <submittedName>
        <fullName evidence="1">Uncharacterized protein</fullName>
    </submittedName>
</protein>
<sequence>MIVLDSKQTERAYTFLGRDIERCPSERPWGASLGIHIQQNSLEAVAMNYESRGRPQLGVLQKGLRQDVKLWLPTESVPSGSFPNMGSGTPYKTRNGEYVPQYVTHFELDGEKELSWLIRSSQHIKTNVHPFALPTTMSSFFKTANFFGQGTVEVNGPKEDGYTRIRRLQRCKDRLITQPFEGIDTVYDVVAYAARTHGTRDAFGYRDILGVVEEEKEVTKVVGGKEVVEKKKWKYFHLSDYKYLSYLDVQEAVSEIGRAFIELGITQDDVVNVYSSTSANWQLVSFACCSISTPIATAYDSLGEAGLQHSLDEPQCAAIFTNADLLPTVAKVAAKVTSLRPRGRA</sequence>
<name>A0ACC1SWV7_9APHY</name>
<comment type="caution">
    <text evidence="1">The sequence shown here is derived from an EMBL/GenBank/DDBJ whole genome shotgun (WGS) entry which is preliminary data.</text>
</comment>
<reference evidence="1" key="1">
    <citation type="submission" date="2022-07" db="EMBL/GenBank/DDBJ databases">
        <title>Genome Sequence of Phlebia brevispora.</title>
        <authorList>
            <person name="Buettner E."/>
        </authorList>
    </citation>
    <scope>NUCLEOTIDE SEQUENCE</scope>
    <source>
        <strain evidence="1">MPL23</strain>
    </source>
</reference>